<dbReference type="Proteomes" id="UP001605989">
    <property type="component" value="Unassembled WGS sequence"/>
</dbReference>
<feature type="transmembrane region" description="Helical" evidence="5">
    <location>
        <begin position="362"/>
        <end position="383"/>
    </location>
</feature>
<dbReference type="PANTHER" id="PTHR37422">
    <property type="entry name" value="TEICHURONIC ACID BIOSYNTHESIS PROTEIN TUAE"/>
    <property type="match status" value="1"/>
</dbReference>
<evidence type="ECO:0000256" key="5">
    <source>
        <dbReference type="SAM" id="Phobius"/>
    </source>
</evidence>
<dbReference type="EMBL" id="JBIEKR010000003">
    <property type="protein sequence ID" value="MFG6272411.1"/>
    <property type="molecule type" value="Genomic_DNA"/>
</dbReference>
<feature type="transmembrane region" description="Helical" evidence="5">
    <location>
        <begin position="80"/>
        <end position="99"/>
    </location>
</feature>
<feature type="transmembrane region" description="Helical" evidence="5">
    <location>
        <begin position="105"/>
        <end position="124"/>
    </location>
</feature>
<keyword evidence="4 5" id="KW-0472">Membrane</keyword>
<dbReference type="GO" id="GO:0016874">
    <property type="term" value="F:ligase activity"/>
    <property type="evidence" value="ECO:0007669"/>
    <property type="project" value="UniProtKB-KW"/>
</dbReference>
<feature type="domain" description="O-antigen ligase-related" evidence="6">
    <location>
        <begin position="203"/>
        <end position="344"/>
    </location>
</feature>
<dbReference type="Pfam" id="PF04932">
    <property type="entry name" value="Wzy_C"/>
    <property type="match status" value="1"/>
</dbReference>
<protein>
    <submittedName>
        <fullName evidence="7">O-antigen ligase family protein</fullName>
    </submittedName>
</protein>
<keyword evidence="8" id="KW-1185">Reference proteome</keyword>
<dbReference type="PANTHER" id="PTHR37422:SF13">
    <property type="entry name" value="LIPOPOLYSACCHARIDE BIOSYNTHESIS PROTEIN PA4999-RELATED"/>
    <property type="match status" value="1"/>
</dbReference>
<gene>
    <name evidence="7" type="ORF">ACGTZG_04340</name>
</gene>
<evidence type="ECO:0000313" key="8">
    <source>
        <dbReference type="Proteomes" id="UP001605989"/>
    </source>
</evidence>
<keyword evidence="2 5" id="KW-0812">Transmembrane</keyword>
<comment type="subcellular location">
    <subcellularLocation>
        <location evidence="1">Membrane</location>
        <topology evidence="1">Multi-pass membrane protein</topology>
    </subcellularLocation>
</comment>
<feature type="transmembrane region" description="Helical" evidence="5">
    <location>
        <begin position="169"/>
        <end position="188"/>
    </location>
</feature>
<name>A0ABW7DM46_9FIRM</name>
<dbReference type="RefSeq" id="WP_113855773.1">
    <property type="nucleotide sequence ID" value="NZ_CP011940.1"/>
</dbReference>
<feature type="transmembrane region" description="Helical" evidence="5">
    <location>
        <begin position="242"/>
        <end position="262"/>
    </location>
</feature>
<keyword evidence="3 5" id="KW-1133">Transmembrane helix</keyword>
<evidence type="ECO:0000256" key="1">
    <source>
        <dbReference type="ARBA" id="ARBA00004141"/>
    </source>
</evidence>
<evidence type="ECO:0000256" key="2">
    <source>
        <dbReference type="ARBA" id="ARBA00022692"/>
    </source>
</evidence>
<organism evidence="7 8">
    <name type="scientific">Megasphaera hexanoica</name>
    <dbReference type="NCBI Taxonomy" id="1675036"/>
    <lineage>
        <taxon>Bacteria</taxon>
        <taxon>Bacillati</taxon>
        <taxon>Bacillota</taxon>
        <taxon>Negativicutes</taxon>
        <taxon>Veillonellales</taxon>
        <taxon>Veillonellaceae</taxon>
        <taxon>Megasphaera</taxon>
    </lineage>
</organism>
<feature type="transmembrane region" description="Helical" evidence="5">
    <location>
        <begin position="195"/>
        <end position="213"/>
    </location>
</feature>
<dbReference type="InterPro" id="IPR007016">
    <property type="entry name" value="O-antigen_ligase-rel_domated"/>
</dbReference>
<keyword evidence="7" id="KW-0436">Ligase</keyword>
<sequence length="406" mass="46021">MELNNLAFVIWMKKVVGPINKIKFNHLCLIMLTLAICVQRLTIAVGNMFYAFAIIFFTIDTYRRYRSGEHLVLSKQIKRYFLVYIFFALMILPSAIFSLNSGYSFSKYIDYFVLRFIVLIMLIFLKIDNEAIKKALFFFIAFMAIDGLVTLAERLITQAPRAQGLGDGWLRHASIVATIFPASIILWISQRKYFLSKNWMLLCSVCIVLGAIASGTRSSWVGILSVMPFVLYQGAKWSPKKCFALLAILICIAGVIVMTPPLHQRAASIVNITTDRSNGDRVEAWKSAAVMVQDKPVIGYGILQGGKVYLQNYRTAADTQGLGHFHNIYVQTAVDSGLLGFIGLMTFIVYSLWMFRRWNYPYILIGFCAWIGFIIVGFFDYTWGMSAAVKTLWFVTGCSLRLHDDA</sequence>
<evidence type="ECO:0000256" key="4">
    <source>
        <dbReference type="ARBA" id="ARBA00023136"/>
    </source>
</evidence>
<accession>A0ABW7DM46</accession>
<evidence type="ECO:0000313" key="7">
    <source>
        <dbReference type="EMBL" id="MFG6272411.1"/>
    </source>
</evidence>
<dbReference type="InterPro" id="IPR051533">
    <property type="entry name" value="WaaL-like"/>
</dbReference>
<evidence type="ECO:0000256" key="3">
    <source>
        <dbReference type="ARBA" id="ARBA00022989"/>
    </source>
</evidence>
<feature type="transmembrane region" description="Helical" evidence="5">
    <location>
        <begin position="219"/>
        <end position="235"/>
    </location>
</feature>
<reference evidence="7 8" key="1">
    <citation type="submission" date="2024-10" db="EMBL/GenBank/DDBJ databases">
        <authorList>
            <person name="Sang B.-I."/>
            <person name="Prabhaharan D."/>
        </authorList>
    </citation>
    <scope>NUCLEOTIDE SEQUENCE [LARGE SCALE GENOMIC DNA]</scope>
    <source>
        <strain evidence="7 8">MH</strain>
    </source>
</reference>
<feature type="transmembrane region" description="Helical" evidence="5">
    <location>
        <begin position="136"/>
        <end position="157"/>
    </location>
</feature>
<comment type="caution">
    <text evidence="7">The sequence shown here is derived from an EMBL/GenBank/DDBJ whole genome shotgun (WGS) entry which is preliminary data.</text>
</comment>
<feature type="transmembrane region" description="Helical" evidence="5">
    <location>
        <begin position="29"/>
        <end position="59"/>
    </location>
</feature>
<feature type="transmembrane region" description="Helical" evidence="5">
    <location>
        <begin position="337"/>
        <end position="355"/>
    </location>
</feature>
<proteinExistence type="predicted"/>
<evidence type="ECO:0000259" key="6">
    <source>
        <dbReference type="Pfam" id="PF04932"/>
    </source>
</evidence>